<evidence type="ECO:0000259" key="19">
    <source>
        <dbReference type="PROSITE" id="PS51163"/>
    </source>
</evidence>
<reference evidence="21" key="1">
    <citation type="journal article" date="2012" name="PLoS Genet.">
        <title>The genomes of the fungal plant pathogens Cladosporium fulvum and Dothistroma septosporum reveal adaptation to different hosts and lifestyles but also signatures of common ancestry.</title>
        <authorList>
            <person name="de Wit P.J.G.M."/>
            <person name="van der Burgt A."/>
            <person name="Oekmen B."/>
            <person name="Stergiopoulos I."/>
            <person name="Abd-Elsalam K.A."/>
            <person name="Aerts A.L."/>
            <person name="Bahkali A.H."/>
            <person name="Beenen H.G."/>
            <person name="Chettri P."/>
            <person name="Cox M.P."/>
            <person name="Datema E."/>
            <person name="de Vries R.P."/>
            <person name="Dhillon B."/>
            <person name="Ganley A.R."/>
            <person name="Griffiths S.A."/>
            <person name="Guo Y."/>
            <person name="Hamelin R.C."/>
            <person name="Henrissat B."/>
            <person name="Kabir M.S."/>
            <person name="Jashni M.K."/>
            <person name="Kema G."/>
            <person name="Klaubauf S."/>
            <person name="Lapidus A."/>
            <person name="Levasseur A."/>
            <person name="Lindquist E."/>
            <person name="Mehrabi R."/>
            <person name="Ohm R.A."/>
            <person name="Owen T.J."/>
            <person name="Salamov A."/>
            <person name="Schwelm A."/>
            <person name="Schijlen E."/>
            <person name="Sun H."/>
            <person name="van den Burg H.A."/>
            <person name="van Ham R.C.H.J."/>
            <person name="Zhang S."/>
            <person name="Goodwin S.B."/>
            <person name="Grigoriev I.V."/>
            <person name="Collemare J."/>
            <person name="Bradshaw R.E."/>
        </authorList>
    </citation>
    <scope>NUCLEOTIDE SEQUENCE [LARGE SCALE GENOMIC DNA]</scope>
    <source>
        <strain evidence="21">NZE10 / CBS 128990</strain>
    </source>
</reference>
<evidence type="ECO:0000256" key="18">
    <source>
        <dbReference type="SAM" id="MobiDB-lite"/>
    </source>
</evidence>
<evidence type="ECO:0000256" key="8">
    <source>
        <dbReference type="ARBA" id="ARBA00022679"/>
    </source>
</evidence>
<feature type="domain" description="YrdC-like" evidence="19">
    <location>
        <begin position="91"/>
        <end position="299"/>
    </location>
</feature>
<evidence type="ECO:0000313" key="20">
    <source>
        <dbReference type="EMBL" id="EME42561.1"/>
    </source>
</evidence>
<keyword evidence="9" id="KW-0819">tRNA processing</keyword>
<evidence type="ECO:0000256" key="14">
    <source>
        <dbReference type="ARBA" id="ARBA00022840"/>
    </source>
</evidence>
<dbReference type="Gene3D" id="3.40.50.11030">
    <property type="entry name" value="Threonylcarbamoyl-AMP synthase, C-terminal domain"/>
    <property type="match status" value="1"/>
</dbReference>
<comment type="function">
    <text evidence="17">Required for the formation of a threonylcarbamoyl group on adenosine at position 37 (t(6)A37) in tRNAs that read codons beginning with adenine. Likely catalyzes the conversion of L-threonine, HCO(3)(-)/CO(2) and ATP to give threonylcarbamoyl-AMP (TC-AMP) as the acyladenylate intermediate, with the release of diphosphate. Required for normal translation, by ensuring translation fidelity at the level of codon recognition, appropriate translation initiation selection and maintenance of reading frame. Also involved in telomere replication. Binds to single-stranded telomeric (ssTG) DNA and positively regulates telomere length.</text>
</comment>
<dbReference type="STRING" id="675120.N1PMD3"/>
<accession>N1PMD3</accession>
<dbReference type="PANTHER" id="PTHR17490">
    <property type="entry name" value="SUA5"/>
    <property type="match status" value="1"/>
</dbReference>
<comment type="subcellular location">
    <subcellularLocation>
        <location evidence="1">Cytoplasm</location>
    </subcellularLocation>
</comment>
<dbReference type="SUPFAM" id="SSF53182">
    <property type="entry name" value="Pyrrolidone carboxyl peptidase (pyroglutamate aminopeptidase)"/>
    <property type="match status" value="1"/>
</dbReference>
<name>N1PMD3_DOTSN</name>
<comment type="similarity">
    <text evidence="3">Belongs to the SUA5 family.</text>
</comment>
<evidence type="ECO:0000256" key="4">
    <source>
        <dbReference type="ARBA" id="ARBA00012584"/>
    </source>
</evidence>
<dbReference type="GO" id="GO:0006450">
    <property type="term" value="P:regulation of translational fidelity"/>
    <property type="evidence" value="ECO:0007669"/>
    <property type="project" value="TreeGrafter"/>
</dbReference>
<evidence type="ECO:0000256" key="9">
    <source>
        <dbReference type="ARBA" id="ARBA00022694"/>
    </source>
</evidence>
<dbReference type="EMBL" id="KB446541">
    <property type="protein sequence ID" value="EME42561.1"/>
    <property type="molecule type" value="Genomic_DNA"/>
</dbReference>
<dbReference type="GO" id="GO:0061710">
    <property type="term" value="F:L-threonylcarbamoyladenylate synthase"/>
    <property type="evidence" value="ECO:0007669"/>
    <property type="project" value="UniProtKB-EC"/>
</dbReference>
<dbReference type="InterPro" id="IPR050156">
    <property type="entry name" value="TC-AMP_synthase_SUA5"/>
</dbReference>
<dbReference type="InterPro" id="IPR005145">
    <property type="entry name" value="Sua5_C"/>
</dbReference>
<dbReference type="AlphaFoldDB" id="N1PMD3"/>
<evidence type="ECO:0000256" key="11">
    <source>
        <dbReference type="ARBA" id="ARBA00022741"/>
    </source>
</evidence>
<evidence type="ECO:0000256" key="1">
    <source>
        <dbReference type="ARBA" id="ARBA00004496"/>
    </source>
</evidence>
<evidence type="ECO:0000256" key="12">
    <source>
        <dbReference type="ARBA" id="ARBA00022801"/>
    </source>
</evidence>
<evidence type="ECO:0000256" key="5">
    <source>
        <dbReference type="ARBA" id="ARBA00015492"/>
    </source>
</evidence>
<keyword evidence="13" id="KW-0788">Thiol protease</keyword>
<keyword evidence="14" id="KW-0067">ATP-binding</keyword>
<gene>
    <name evidence="20" type="ORF">DOTSEDRAFT_81403</name>
</gene>
<evidence type="ECO:0000256" key="10">
    <source>
        <dbReference type="ARBA" id="ARBA00022695"/>
    </source>
</evidence>
<dbReference type="SUPFAM" id="SSF55821">
    <property type="entry name" value="YrdC/RibB"/>
    <property type="match status" value="1"/>
</dbReference>
<evidence type="ECO:0000256" key="15">
    <source>
        <dbReference type="ARBA" id="ARBA00029774"/>
    </source>
</evidence>
<keyword evidence="12" id="KW-0378">Hydrolase</keyword>
<dbReference type="InterPro" id="IPR006070">
    <property type="entry name" value="Sua5-like_dom"/>
</dbReference>
<evidence type="ECO:0000256" key="3">
    <source>
        <dbReference type="ARBA" id="ARBA00007663"/>
    </source>
</evidence>
<dbReference type="Pfam" id="PF03481">
    <property type="entry name" value="Sua5_C"/>
    <property type="match status" value="1"/>
</dbReference>
<dbReference type="PROSITE" id="PS51163">
    <property type="entry name" value="YRDC"/>
    <property type="match status" value="1"/>
</dbReference>
<dbReference type="InterPro" id="IPR038385">
    <property type="entry name" value="Sua5/YwlC_C"/>
</dbReference>
<dbReference type="GO" id="GO:0000049">
    <property type="term" value="F:tRNA binding"/>
    <property type="evidence" value="ECO:0007669"/>
    <property type="project" value="TreeGrafter"/>
</dbReference>
<evidence type="ECO:0000256" key="16">
    <source>
        <dbReference type="ARBA" id="ARBA00048366"/>
    </source>
</evidence>
<evidence type="ECO:0000256" key="17">
    <source>
        <dbReference type="ARBA" id="ARBA00056339"/>
    </source>
</evidence>
<keyword evidence="6" id="KW-0963">Cytoplasm</keyword>
<dbReference type="OrthoDB" id="412787at2759"/>
<sequence length="780" mass="84559">MLMSASIKRLAFTGTRAVFRVFFEASRIRSRSCIGQGSALDLMSCQECCVRLRFRVNQAERAKIGSLSAAKVPGDILDELKVELDMTSLDAQYLIAAAAKLRSSDVPVAFPTETVYGLGADATRSAAVKGIYKAKQRPSDNPLIVHFASLSQLRSLLTSGDKSSQHNDTLANGTTHDPIPEIYRPLISRFWPGPLTIILRNPENSPLAPEVTAGLVTFGARMPSHILAAALIQLAGVPVAAPSANASTKPSPTAAEHVAYDLNGRIETILDGGPCDVGVESTVVDGLSEPPLILRPGGISLDQIRECSGWEATEIGYKSVAESGSQPRAPGMKYRHYSPKATVILYEYGKDAPISGELLRQLGPNGKIGVIQTRSWVINSSTVDVIQSKADAKLASNGHRNRLHAMPGFAGMLKTLRNTRRTRSAIQTHLVSAAGNTTRLLSIDLGPDTADIARGIFSALRDLDREDVDAIFVEGINDGEGDTAAAVMNRLRKAAEVTNVCDWKYLGGSMGSVQDDSALSKDNGRELTILVTGFGPFQDKFPVNPSFEITHALPDYLPPTEAYRNGVRIIPYPDPIRVAFDEVRGLVPKLHEAYAGKVDVVLHLGMASGRRWYSLERYGHREGYTKNKDLDGQMPDPDEGKTTFGDCPSTMTTSLDYERILLEWQVNVLTIPKGQPGHQADIRPSEDAGHYLCDYIYFNSLACFGRKNTMEGGNDSSRPVLFFHVPAESDGFTLERGQAVTQALIRAIASSSSQQRSDVTAKGLKAQHILQRESGPANAF</sequence>
<dbReference type="InterPro" id="IPR017945">
    <property type="entry name" value="DHBP_synth_RibB-like_a/b_dom"/>
</dbReference>
<dbReference type="PANTHER" id="PTHR17490:SF16">
    <property type="entry name" value="THREONYLCARBAMOYL-AMP SYNTHASE"/>
    <property type="match status" value="1"/>
</dbReference>
<dbReference type="GO" id="GO:0008234">
    <property type="term" value="F:cysteine-type peptidase activity"/>
    <property type="evidence" value="ECO:0007669"/>
    <property type="project" value="UniProtKB-KW"/>
</dbReference>
<evidence type="ECO:0000313" key="21">
    <source>
        <dbReference type="Proteomes" id="UP000016933"/>
    </source>
</evidence>
<comment type="catalytic activity">
    <reaction evidence="16">
        <text>L-threonine + hydrogencarbonate + ATP = L-threonylcarbamoyladenylate + diphosphate + H2O</text>
        <dbReference type="Rhea" id="RHEA:36407"/>
        <dbReference type="ChEBI" id="CHEBI:15377"/>
        <dbReference type="ChEBI" id="CHEBI:17544"/>
        <dbReference type="ChEBI" id="CHEBI:30616"/>
        <dbReference type="ChEBI" id="CHEBI:33019"/>
        <dbReference type="ChEBI" id="CHEBI:57926"/>
        <dbReference type="ChEBI" id="CHEBI:73682"/>
        <dbReference type="EC" id="2.7.7.87"/>
    </reaction>
</comment>
<comment type="similarity">
    <text evidence="2">Belongs to the peptidase C15 family.</text>
</comment>
<evidence type="ECO:0000256" key="2">
    <source>
        <dbReference type="ARBA" id="ARBA00006641"/>
    </source>
</evidence>
<evidence type="ECO:0000256" key="13">
    <source>
        <dbReference type="ARBA" id="ARBA00022807"/>
    </source>
</evidence>
<dbReference type="GO" id="GO:0003725">
    <property type="term" value="F:double-stranded RNA binding"/>
    <property type="evidence" value="ECO:0007669"/>
    <property type="project" value="InterPro"/>
</dbReference>
<proteinExistence type="inferred from homology"/>
<dbReference type="GO" id="GO:0006508">
    <property type="term" value="P:proteolysis"/>
    <property type="evidence" value="ECO:0007669"/>
    <property type="project" value="UniProtKB-KW"/>
</dbReference>
<dbReference type="HOGENOM" id="CLU_359026_0_0_1"/>
<keyword evidence="8" id="KW-0808">Transferase</keyword>
<dbReference type="Pfam" id="PF01300">
    <property type="entry name" value="Sua5_yciO_yrdC"/>
    <property type="match status" value="1"/>
</dbReference>
<feature type="region of interest" description="Disordered" evidence="18">
    <location>
        <begin position="624"/>
        <end position="647"/>
    </location>
</feature>
<dbReference type="eggNOG" id="KOG3051">
    <property type="taxonomic scope" value="Eukaryota"/>
</dbReference>
<dbReference type="GO" id="GO:0005524">
    <property type="term" value="F:ATP binding"/>
    <property type="evidence" value="ECO:0007669"/>
    <property type="project" value="UniProtKB-KW"/>
</dbReference>
<keyword evidence="11" id="KW-0547">Nucleotide-binding</keyword>
<dbReference type="Gene3D" id="3.90.870.10">
    <property type="entry name" value="DHBP synthase"/>
    <property type="match status" value="1"/>
</dbReference>
<evidence type="ECO:0000256" key="6">
    <source>
        <dbReference type="ARBA" id="ARBA00022490"/>
    </source>
</evidence>
<organism evidence="20 21">
    <name type="scientific">Dothistroma septosporum (strain NZE10 / CBS 128990)</name>
    <name type="common">Red band needle blight fungus</name>
    <name type="synonym">Mycosphaerella pini</name>
    <dbReference type="NCBI Taxonomy" id="675120"/>
    <lineage>
        <taxon>Eukaryota</taxon>
        <taxon>Fungi</taxon>
        <taxon>Dikarya</taxon>
        <taxon>Ascomycota</taxon>
        <taxon>Pezizomycotina</taxon>
        <taxon>Dothideomycetes</taxon>
        <taxon>Dothideomycetidae</taxon>
        <taxon>Mycosphaerellales</taxon>
        <taxon>Mycosphaerellaceae</taxon>
        <taxon>Dothistroma</taxon>
    </lineage>
</organism>
<protein>
    <recommendedName>
        <fullName evidence="5">Threonylcarbamoyl-AMP synthase</fullName>
        <ecNumber evidence="4">2.7.7.87</ecNumber>
    </recommendedName>
    <alternativeName>
        <fullName evidence="15">L-threonylcarbamoyladenylate synthase</fullName>
    </alternativeName>
</protein>
<evidence type="ECO:0000256" key="7">
    <source>
        <dbReference type="ARBA" id="ARBA00022670"/>
    </source>
</evidence>
<dbReference type="Gene3D" id="3.40.630.20">
    <property type="entry name" value="Peptidase C15, pyroglutamyl peptidase I-like"/>
    <property type="match status" value="1"/>
</dbReference>
<keyword evidence="10" id="KW-0548">Nucleotidyltransferase</keyword>
<keyword evidence="21" id="KW-1185">Reference proteome</keyword>
<dbReference type="FunFam" id="3.90.870.10:FF:000008">
    <property type="entry name" value="Threonylcarbamoyl-AMP synthase"/>
    <property type="match status" value="1"/>
</dbReference>
<dbReference type="InterPro" id="IPR016125">
    <property type="entry name" value="Peptidase_C15-like"/>
</dbReference>
<dbReference type="Proteomes" id="UP000016933">
    <property type="component" value="Unassembled WGS sequence"/>
</dbReference>
<reference evidence="20 21" key="2">
    <citation type="journal article" date="2012" name="PLoS Pathog.">
        <title>Diverse lifestyles and strategies of plant pathogenesis encoded in the genomes of eighteen Dothideomycetes fungi.</title>
        <authorList>
            <person name="Ohm R.A."/>
            <person name="Feau N."/>
            <person name="Henrissat B."/>
            <person name="Schoch C.L."/>
            <person name="Horwitz B.A."/>
            <person name="Barry K.W."/>
            <person name="Condon B.J."/>
            <person name="Copeland A.C."/>
            <person name="Dhillon B."/>
            <person name="Glaser F."/>
            <person name="Hesse C.N."/>
            <person name="Kosti I."/>
            <person name="LaButti K."/>
            <person name="Lindquist E.A."/>
            <person name="Lucas S."/>
            <person name="Salamov A.A."/>
            <person name="Bradshaw R.E."/>
            <person name="Ciuffetti L."/>
            <person name="Hamelin R.C."/>
            <person name="Kema G.H.J."/>
            <person name="Lawrence C."/>
            <person name="Scott J.A."/>
            <person name="Spatafora J.W."/>
            <person name="Turgeon B.G."/>
            <person name="de Wit P.J.G.M."/>
            <person name="Zhong S."/>
            <person name="Goodwin S.B."/>
            <person name="Grigoriev I.V."/>
        </authorList>
    </citation>
    <scope>NUCLEOTIDE SEQUENCE [LARGE SCALE GENOMIC DNA]</scope>
    <source>
        <strain evidence="21">NZE10 / CBS 128990</strain>
    </source>
</reference>
<keyword evidence="7" id="KW-0645">Protease</keyword>
<dbReference type="GO" id="GO:0002949">
    <property type="term" value="P:tRNA threonylcarbamoyladenosine modification"/>
    <property type="evidence" value="ECO:0007669"/>
    <property type="project" value="UniProtKB-ARBA"/>
</dbReference>
<dbReference type="Pfam" id="PF01470">
    <property type="entry name" value="Peptidase_C15"/>
    <property type="match status" value="1"/>
</dbReference>
<dbReference type="EC" id="2.7.7.87" evidence="4"/>
<dbReference type="GO" id="GO:0005737">
    <property type="term" value="C:cytoplasm"/>
    <property type="evidence" value="ECO:0007669"/>
    <property type="project" value="UniProtKB-SubCell"/>
</dbReference>
<dbReference type="InterPro" id="IPR036440">
    <property type="entry name" value="Peptidase_C15-like_sf"/>
</dbReference>